<sequence length="183" mass="20606">MRTKAEPEGRMMVRSQRQSCISEASAGQANSGNLMEPVVKMVTMGWARHPMVTRDEVPKKFQLMFEEVALLHVQREVCLGKAVPLLGREWLRRIRLDWGEIKTVREVHHINEGTPDSLLKSKATPSMAAARLQRWALLPAAHNYTIQYRSAKNHGNADGLSRLPLPVQHRDSKDAMDGCTSSL</sequence>
<accession>A0ABR3MGW6</accession>
<name>A0ABR3MGW6_9TELE</name>
<organism evidence="2 3">
    <name type="scientific">Cirrhinus molitorella</name>
    <name type="common">mud carp</name>
    <dbReference type="NCBI Taxonomy" id="172907"/>
    <lineage>
        <taxon>Eukaryota</taxon>
        <taxon>Metazoa</taxon>
        <taxon>Chordata</taxon>
        <taxon>Craniata</taxon>
        <taxon>Vertebrata</taxon>
        <taxon>Euteleostomi</taxon>
        <taxon>Actinopterygii</taxon>
        <taxon>Neopterygii</taxon>
        <taxon>Teleostei</taxon>
        <taxon>Ostariophysi</taxon>
        <taxon>Cypriniformes</taxon>
        <taxon>Cyprinidae</taxon>
        <taxon>Labeoninae</taxon>
        <taxon>Labeonini</taxon>
        <taxon>Cirrhinus</taxon>
    </lineage>
</organism>
<proteinExistence type="predicted"/>
<evidence type="ECO:0000313" key="2">
    <source>
        <dbReference type="EMBL" id="KAL1263576.1"/>
    </source>
</evidence>
<comment type="caution">
    <text evidence="2">The sequence shown here is derived from an EMBL/GenBank/DDBJ whole genome shotgun (WGS) entry which is preliminary data.</text>
</comment>
<evidence type="ECO:0000313" key="3">
    <source>
        <dbReference type="Proteomes" id="UP001558613"/>
    </source>
</evidence>
<dbReference type="EMBL" id="JAYMGO010000013">
    <property type="protein sequence ID" value="KAL1263576.1"/>
    <property type="molecule type" value="Genomic_DNA"/>
</dbReference>
<reference evidence="2 3" key="1">
    <citation type="submission" date="2023-09" db="EMBL/GenBank/DDBJ databases">
        <authorList>
            <person name="Wang M."/>
        </authorList>
    </citation>
    <scope>NUCLEOTIDE SEQUENCE [LARGE SCALE GENOMIC DNA]</scope>
    <source>
        <strain evidence="2">GT-2023</strain>
        <tissue evidence="2">Liver</tissue>
    </source>
</reference>
<evidence type="ECO:0000256" key="1">
    <source>
        <dbReference type="SAM" id="MobiDB-lite"/>
    </source>
</evidence>
<keyword evidence="3" id="KW-1185">Reference proteome</keyword>
<feature type="region of interest" description="Disordered" evidence="1">
    <location>
        <begin position="157"/>
        <end position="183"/>
    </location>
</feature>
<dbReference type="Proteomes" id="UP001558613">
    <property type="component" value="Unassembled WGS sequence"/>
</dbReference>
<protein>
    <submittedName>
        <fullName evidence="2">Uncharacterized protein</fullName>
    </submittedName>
</protein>
<gene>
    <name evidence="2" type="ORF">QQF64_006315</name>
</gene>